<dbReference type="Proteomes" id="UP001207408">
    <property type="component" value="Unassembled WGS sequence"/>
</dbReference>
<feature type="signal peptide" evidence="2">
    <location>
        <begin position="1"/>
        <end position="19"/>
    </location>
</feature>
<keyword evidence="5" id="KW-1185">Reference proteome</keyword>
<sequence length="536" mass="62983">MSRYLLVVTLLSFCFLTSAQQEDWFEELDKELEKEWYYVQQKEQRIDSLKRLISVNNTNGKEWERYQLLRKIADEYTVYVFDSAMYYYQKAIEMAYRIDHRGAIAESLSEYGHLLVSVGYYKEAIDSLNSVKVSDLERNNLQDYYSYRVRAYYDLADYIQDGFYSPKYRQMGHAYVDSVLKYKDDADLRPLMTKAFMFMVRWKPDSAKYYYQLGFDHFNPDMHQQAMLYCSLGYIEMEKGNFDLGICHLVKSAIADIKSVTKEATALRTLATYLYEQGDIQRAYKYILIAKRDTEFFGSKHRKLQVSDVFPSIEGAKLLYEEKQKEKAIKYVWIVTLLIVVVTSFLIIVYRQLFNVRKIWVSISKNNTELRALNGQLQDANRIKEKYIGHFFNTSSGYILKLENISKALNKLLVANNPQKLKSVLKEINPKKERDLLFHNFDEVFLSLFPDFIGEVNTLNRPGDIYILKKGQLLNTELRILALIRLGIDDNETIAKVLDVSINTIYTYKTKAKNKSELSTENFYKKLNEIKTIQVN</sequence>
<dbReference type="Pfam" id="PF19904">
    <property type="entry name" value="DUF6377"/>
    <property type="match status" value="1"/>
</dbReference>
<dbReference type="AlphaFoldDB" id="A0AAE3SKJ3"/>
<feature type="chain" id="PRO_5042167493" evidence="2">
    <location>
        <begin position="20"/>
        <end position="536"/>
    </location>
</feature>
<evidence type="ECO:0000259" key="3">
    <source>
        <dbReference type="Pfam" id="PF19904"/>
    </source>
</evidence>
<name>A0AAE3SKJ3_9BACT</name>
<keyword evidence="1" id="KW-1133">Transmembrane helix</keyword>
<dbReference type="Gene3D" id="1.25.40.10">
    <property type="entry name" value="Tetratricopeptide repeat domain"/>
    <property type="match status" value="2"/>
</dbReference>
<dbReference type="InterPro" id="IPR045957">
    <property type="entry name" value="DUF6377"/>
</dbReference>
<gene>
    <name evidence="4" type="ORF">OM074_13655</name>
</gene>
<organism evidence="4 5">
    <name type="scientific">Plebeiibacterium marinum</name>
    <dbReference type="NCBI Taxonomy" id="2992111"/>
    <lineage>
        <taxon>Bacteria</taxon>
        <taxon>Pseudomonadati</taxon>
        <taxon>Bacteroidota</taxon>
        <taxon>Bacteroidia</taxon>
        <taxon>Marinilabiliales</taxon>
        <taxon>Marinilabiliaceae</taxon>
        <taxon>Plebeiibacterium</taxon>
    </lineage>
</organism>
<feature type="transmembrane region" description="Helical" evidence="1">
    <location>
        <begin position="331"/>
        <end position="350"/>
    </location>
</feature>
<proteinExistence type="predicted"/>
<keyword evidence="1" id="KW-0812">Transmembrane</keyword>
<dbReference type="InterPro" id="IPR011990">
    <property type="entry name" value="TPR-like_helical_dom_sf"/>
</dbReference>
<dbReference type="RefSeq" id="WP_301200330.1">
    <property type="nucleotide sequence ID" value="NZ_JAPDPI010000028.1"/>
</dbReference>
<dbReference type="EMBL" id="JAPDPI010000028">
    <property type="protein sequence ID" value="MCW3806677.1"/>
    <property type="molecule type" value="Genomic_DNA"/>
</dbReference>
<feature type="domain" description="DUF6377" evidence="3">
    <location>
        <begin position="256"/>
        <end position="495"/>
    </location>
</feature>
<keyword evidence="2" id="KW-0732">Signal</keyword>
<dbReference type="SUPFAM" id="SSF48452">
    <property type="entry name" value="TPR-like"/>
    <property type="match status" value="1"/>
</dbReference>
<evidence type="ECO:0000256" key="1">
    <source>
        <dbReference type="SAM" id="Phobius"/>
    </source>
</evidence>
<evidence type="ECO:0000313" key="4">
    <source>
        <dbReference type="EMBL" id="MCW3806677.1"/>
    </source>
</evidence>
<protein>
    <submittedName>
        <fullName evidence="4">DUF6377 domain-containing protein</fullName>
    </submittedName>
</protein>
<comment type="caution">
    <text evidence="4">The sequence shown here is derived from an EMBL/GenBank/DDBJ whole genome shotgun (WGS) entry which is preliminary data.</text>
</comment>
<evidence type="ECO:0000313" key="5">
    <source>
        <dbReference type="Proteomes" id="UP001207408"/>
    </source>
</evidence>
<accession>A0AAE3SKJ3</accession>
<keyword evidence="1" id="KW-0472">Membrane</keyword>
<reference evidence="4" key="1">
    <citation type="submission" date="2022-10" db="EMBL/GenBank/DDBJ databases">
        <authorList>
            <person name="Yu W.X."/>
        </authorList>
    </citation>
    <scope>NUCLEOTIDE SEQUENCE</scope>
    <source>
        <strain evidence="4">D04</strain>
    </source>
</reference>
<evidence type="ECO:0000256" key="2">
    <source>
        <dbReference type="SAM" id="SignalP"/>
    </source>
</evidence>